<dbReference type="Proteomes" id="UP000429595">
    <property type="component" value="Unassembled WGS sequence"/>
</dbReference>
<gene>
    <name evidence="3" type="ORF">F9802_17600</name>
</gene>
<feature type="domain" description="Adenylyltransferase AadA C-terminal" evidence="2">
    <location>
        <begin position="195"/>
        <end position="259"/>
    </location>
</feature>
<dbReference type="Pfam" id="PF13427">
    <property type="entry name" value="AadA_C"/>
    <property type="match status" value="1"/>
</dbReference>
<keyword evidence="4" id="KW-1185">Reference proteome</keyword>
<comment type="caution">
    <text evidence="3">The sequence shown here is derived from an EMBL/GenBank/DDBJ whole genome shotgun (WGS) entry which is preliminary data.</text>
</comment>
<evidence type="ECO:0000313" key="3">
    <source>
        <dbReference type="EMBL" id="KAB7704368.1"/>
    </source>
</evidence>
<evidence type="ECO:0000259" key="2">
    <source>
        <dbReference type="Pfam" id="PF13427"/>
    </source>
</evidence>
<reference evidence="3 4" key="1">
    <citation type="submission" date="2019-10" db="EMBL/GenBank/DDBJ databases">
        <title>Bacillus aerolatum sp. nov., isolated from bioaerosol of sport playgrounds.</title>
        <authorList>
            <person name="Chen P."/>
            <person name="Zhang G."/>
        </authorList>
    </citation>
    <scope>NUCLEOTIDE SEQUENCE [LARGE SCALE GENOMIC DNA]</scope>
    <source>
        <strain evidence="3 4">CX253</strain>
    </source>
</reference>
<sequence length="270" mass="31940">MDSRIPMPVQSILREYISLFHERIPNTLEGFYLHGSIALNAYIHDFSDIDFVAIIKRHLTEAEMRILSKIHQKIARKYKKAGMDGCYLLQEDMGKKQTETKKRLYFDAGKLEWGDHVTNPITWWILKNKGINIIGPKITAFHFDVDDSILVDYVIDNMNTYWLNRLNRNVKFKRMALLLPNKMVDWEIQWSITGMLRQLYTLREHEITSKVDAGEYSLNHLPARWHNIIKEAISIRKGLNRRYCDSKKQRINDTIECMKYILDYFDTSHG</sequence>
<dbReference type="InterPro" id="IPR025184">
    <property type="entry name" value="AadA_C"/>
</dbReference>
<accession>A0A6I1FR89</accession>
<protein>
    <submittedName>
        <fullName evidence="3">DUF4111 domain-containing protein</fullName>
    </submittedName>
</protein>
<evidence type="ECO:0000313" key="4">
    <source>
        <dbReference type="Proteomes" id="UP000429595"/>
    </source>
</evidence>
<proteinExistence type="predicted"/>
<dbReference type="InterPro" id="IPR043519">
    <property type="entry name" value="NT_sf"/>
</dbReference>
<evidence type="ECO:0000256" key="1">
    <source>
        <dbReference type="ARBA" id="ARBA00022679"/>
    </source>
</evidence>
<keyword evidence="1" id="KW-0808">Transferase</keyword>
<name>A0A6I1FR89_9BACI</name>
<dbReference type="AlphaFoldDB" id="A0A6I1FR89"/>
<dbReference type="RefSeq" id="WP_152154309.1">
    <property type="nucleotide sequence ID" value="NZ_WEIO01000014.1"/>
</dbReference>
<organism evidence="3 4">
    <name type="scientific">Bacillus aerolatus</name>
    <dbReference type="NCBI Taxonomy" id="2653354"/>
    <lineage>
        <taxon>Bacteria</taxon>
        <taxon>Bacillati</taxon>
        <taxon>Bacillota</taxon>
        <taxon>Bacilli</taxon>
        <taxon>Bacillales</taxon>
        <taxon>Bacillaceae</taxon>
        <taxon>Bacillus</taxon>
    </lineage>
</organism>
<dbReference type="GO" id="GO:0016740">
    <property type="term" value="F:transferase activity"/>
    <property type="evidence" value="ECO:0007669"/>
    <property type="project" value="UniProtKB-KW"/>
</dbReference>
<dbReference type="SUPFAM" id="SSF81301">
    <property type="entry name" value="Nucleotidyltransferase"/>
    <property type="match status" value="1"/>
</dbReference>
<dbReference type="EMBL" id="WEIO01000014">
    <property type="protein sequence ID" value="KAB7704368.1"/>
    <property type="molecule type" value="Genomic_DNA"/>
</dbReference>